<dbReference type="EMBL" id="CM042035">
    <property type="protein sequence ID" value="KAI3755543.1"/>
    <property type="molecule type" value="Genomic_DNA"/>
</dbReference>
<comment type="caution">
    <text evidence="1">The sequence shown here is derived from an EMBL/GenBank/DDBJ whole genome shotgun (WGS) entry which is preliminary data.</text>
</comment>
<proteinExistence type="predicted"/>
<name>A0ACB9E965_9ASTR</name>
<reference evidence="1 2" key="2">
    <citation type="journal article" date="2022" name="Mol. Ecol. Resour.">
        <title>The genomes of chicory, endive, great burdock and yacon provide insights into Asteraceae paleo-polyploidization history and plant inulin production.</title>
        <authorList>
            <person name="Fan W."/>
            <person name="Wang S."/>
            <person name="Wang H."/>
            <person name="Wang A."/>
            <person name="Jiang F."/>
            <person name="Liu H."/>
            <person name="Zhao H."/>
            <person name="Xu D."/>
            <person name="Zhang Y."/>
        </authorList>
    </citation>
    <scope>NUCLEOTIDE SEQUENCE [LARGE SCALE GENOMIC DNA]</scope>
    <source>
        <strain evidence="2">cv. Yunnan</strain>
        <tissue evidence="1">Leaves</tissue>
    </source>
</reference>
<evidence type="ECO:0000313" key="2">
    <source>
        <dbReference type="Proteomes" id="UP001056120"/>
    </source>
</evidence>
<keyword evidence="2" id="KW-1185">Reference proteome</keyword>
<reference evidence="2" key="1">
    <citation type="journal article" date="2022" name="Mol. Ecol. Resour.">
        <title>The genomes of chicory, endive, great burdock and yacon provide insights into Asteraceae palaeo-polyploidization history and plant inulin production.</title>
        <authorList>
            <person name="Fan W."/>
            <person name="Wang S."/>
            <person name="Wang H."/>
            <person name="Wang A."/>
            <person name="Jiang F."/>
            <person name="Liu H."/>
            <person name="Zhao H."/>
            <person name="Xu D."/>
            <person name="Zhang Y."/>
        </authorList>
    </citation>
    <scope>NUCLEOTIDE SEQUENCE [LARGE SCALE GENOMIC DNA]</scope>
    <source>
        <strain evidence="2">cv. Yunnan</strain>
    </source>
</reference>
<protein>
    <submittedName>
        <fullName evidence="1">Uncharacterized protein</fullName>
    </submittedName>
</protein>
<dbReference type="Proteomes" id="UP001056120">
    <property type="component" value="Linkage Group LG18"/>
</dbReference>
<organism evidence="1 2">
    <name type="scientific">Smallanthus sonchifolius</name>
    <dbReference type="NCBI Taxonomy" id="185202"/>
    <lineage>
        <taxon>Eukaryota</taxon>
        <taxon>Viridiplantae</taxon>
        <taxon>Streptophyta</taxon>
        <taxon>Embryophyta</taxon>
        <taxon>Tracheophyta</taxon>
        <taxon>Spermatophyta</taxon>
        <taxon>Magnoliopsida</taxon>
        <taxon>eudicotyledons</taxon>
        <taxon>Gunneridae</taxon>
        <taxon>Pentapetalae</taxon>
        <taxon>asterids</taxon>
        <taxon>campanulids</taxon>
        <taxon>Asterales</taxon>
        <taxon>Asteraceae</taxon>
        <taxon>Asteroideae</taxon>
        <taxon>Heliantheae alliance</taxon>
        <taxon>Millerieae</taxon>
        <taxon>Smallanthus</taxon>
    </lineage>
</organism>
<evidence type="ECO:0000313" key="1">
    <source>
        <dbReference type="EMBL" id="KAI3755543.1"/>
    </source>
</evidence>
<gene>
    <name evidence="1" type="ORF">L1987_55346</name>
</gene>
<accession>A0ACB9E965</accession>
<sequence>MVTKWYNKDTIDRTHGSSPENLKIFLEIIKMSMVVNLWVRELTKLSDKIQLKKKPNFFLKSQTKTDDQIEGHEDLAITMTESGKPASVLLKSQATEKEFSEETVFWLMDRFAPC</sequence>